<sequence length="83" mass="9101">MCKLFSFPVWLVLSLIWTGLVAYYGFMNAPYVPLDISANDPGTIEALNAATLRHALFFGALAAVPPLIALLFGRLVCRSRSRT</sequence>
<dbReference type="EMBL" id="CP006912">
    <property type="protein sequence ID" value="AHB50118.1"/>
    <property type="molecule type" value="Genomic_DNA"/>
</dbReference>
<dbReference type="OrthoDB" id="7933731at2"/>
<gene>
    <name evidence="2" type="ORF">W911_08420</name>
</gene>
<reference evidence="2 3" key="1">
    <citation type="journal article" date="2014" name="Genome Announc.">
        <title>Complete Genome Sequence of Hyphomicrobium nitrativorans Strain NL23, a Denitrifying Bacterium Isolated from Biofilm of a Methanol-Fed Denitrification System Treating Seawater at the Montreal Biodome.</title>
        <authorList>
            <person name="Martineau C."/>
            <person name="Villeneuve C."/>
            <person name="Mauffrey F."/>
            <person name="Villemur R."/>
        </authorList>
    </citation>
    <scope>NUCLEOTIDE SEQUENCE [LARGE SCALE GENOMIC DNA]</scope>
    <source>
        <strain evidence="2">NL23</strain>
    </source>
</reference>
<dbReference type="Proteomes" id="UP000018542">
    <property type="component" value="Chromosome"/>
</dbReference>
<dbReference type="KEGG" id="hni:W911_08420"/>
<feature type="transmembrane region" description="Helical" evidence="1">
    <location>
        <begin position="7"/>
        <end position="26"/>
    </location>
</feature>
<keyword evidence="1" id="KW-0812">Transmembrane</keyword>
<name>V5SHV3_9HYPH</name>
<dbReference type="AlphaFoldDB" id="V5SHV3"/>
<organism evidence="2 3">
    <name type="scientific">Hyphomicrobium nitrativorans NL23</name>
    <dbReference type="NCBI Taxonomy" id="1029756"/>
    <lineage>
        <taxon>Bacteria</taxon>
        <taxon>Pseudomonadati</taxon>
        <taxon>Pseudomonadota</taxon>
        <taxon>Alphaproteobacteria</taxon>
        <taxon>Hyphomicrobiales</taxon>
        <taxon>Hyphomicrobiaceae</taxon>
        <taxon>Hyphomicrobium</taxon>
    </lineage>
</organism>
<evidence type="ECO:0000256" key="1">
    <source>
        <dbReference type="SAM" id="Phobius"/>
    </source>
</evidence>
<dbReference type="RefSeq" id="WP_023787063.1">
    <property type="nucleotide sequence ID" value="NC_022997.1"/>
</dbReference>
<proteinExistence type="predicted"/>
<dbReference type="STRING" id="1029756.W911_08420"/>
<keyword evidence="3" id="KW-1185">Reference proteome</keyword>
<evidence type="ECO:0000313" key="3">
    <source>
        <dbReference type="Proteomes" id="UP000018542"/>
    </source>
</evidence>
<evidence type="ECO:0000313" key="2">
    <source>
        <dbReference type="EMBL" id="AHB50118.1"/>
    </source>
</evidence>
<dbReference type="HOGENOM" id="CLU_2538017_0_0_5"/>
<keyword evidence="1" id="KW-0472">Membrane</keyword>
<feature type="transmembrane region" description="Helical" evidence="1">
    <location>
        <begin position="55"/>
        <end position="77"/>
    </location>
</feature>
<accession>V5SHV3</accession>
<protein>
    <submittedName>
        <fullName evidence="2">Uncharacterized protein</fullName>
    </submittedName>
</protein>
<dbReference type="PATRIC" id="fig|1029756.8.peg.1756"/>
<keyword evidence="1" id="KW-1133">Transmembrane helix</keyword>